<proteinExistence type="inferred from homology"/>
<dbReference type="SUPFAM" id="SSF88659">
    <property type="entry name" value="Sigma3 and sigma4 domains of RNA polymerase sigma factors"/>
    <property type="match status" value="1"/>
</dbReference>
<dbReference type="NCBIfam" id="NF045758">
    <property type="entry name" value="YlxM"/>
    <property type="match status" value="1"/>
</dbReference>
<dbReference type="PANTHER" id="PTHR40083:SF1">
    <property type="entry name" value="UPF0122 PROTEIN YLXM"/>
    <property type="match status" value="1"/>
</dbReference>
<dbReference type="AlphaFoldDB" id="A0AAE3DX29"/>
<reference evidence="4 5" key="1">
    <citation type="submission" date="2021-10" db="EMBL/GenBank/DDBJ databases">
        <title>Anaerobic single-cell dispensing facilitates the cultivation of human gut bacteria.</title>
        <authorList>
            <person name="Afrizal A."/>
        </authorList>
    </citation>
    <scope>NUCLEOTIDE SEQUENCE [LARGE SCALE GENOMIC DNA]</scope>
    <source>
        <strain evidence="4 5">CLA-AA-H232</strain>
    </source>
</reference>
<dbReference type="GO" id="GO:0003677">
    <property type="term" value="F:DNA binding"/>
    <property type="evidence" value="ECO:0007669"/>
    <property type="project" value="UniProtKB-KW"/>
</dbReference>
<evidence type="ECO:0000256" key="2">
    <source>
        <dbReference type="ARBA" id="ARBA00024764"/>
    </source>
</evidence>
<dbReference type="InterPro" id="IPR013324">
    <property type="entry name" value="RNA_pol_sigma_r3/r4-like"/>
</dbReference>
<dbReference type="PANTHER" id="PTHR40083">
    <property type="entry name" value="UPF0122 PROTEIN CBO2450/CLC_2298"/>
    <property type="match status" value="1"/>
</dbReference>
<keyword evidence="5" id="KW-1185">Reference proteome</keyword>
<dbReference type="EMBL" id="JAJEQM010000002">
    <property type="protein sequence ID" value="MCC2209553.1"/>
    <property type="molecule type" value="Genomic_DNA"/>
</dbReference>
<dbReference type="Proteomes" id="UP001198242">
    <property type="component" value="Unassembled WGS sequence"/>
</dbReference>
<evidence type="ECO:0000256" key="1">
    <source>
        <dbReference type="ARBA" id="ARBA00008720"/>
    </source>
</evidence>
<dbReference type="HAMAP" id="MF_00245">
    <property type="entry name" value="UPF0122"/>
    <property type="match status" value="1"/>
</dbReference>
<comment type="caution">
    <text evidence="4">The sequence shown here is derived from an EMBL/GenBank/DDBJ whole genome shotgun (WGS) entry which is preliminary data.</text>
</comment>
<dbReference type="Pfam" id="PF04297">
    <property type="entry name" value="UPF0122"/>
    <property type="match status" value="1"/>
</dbReference>
<dbReference type="InterPro" id="IPR036388">
    <property type="entry name" value="WH-like_DNA-bd_sf"/>
</dbReference>
<protein>
    <recommendedName>
        <fullName evidence="3">UPF0122 protein LKE05_01930</fullName>
    </recommendedName>
</protein>
<name>A0AAE3DX29_9FIRM</name>
<dbReference type="InterPro" id="IPR054831">
    <property type="entry name" value="UPF0122_fam_protein"/>
</dbReference>
<sequence>MAKDLNVTILLDVYGQLLTEKQRNAIDMYYNEDLSLSEIADVIDISRQGVRESIKQGEKHLTNYEEKLGIVERFHNISSKLEKLNALLENTDFDGKDEFYGLIDEISKEI</sequence>
<accession>A0AAE3DX29</accession>
<evidence type="ECO:0000313" key="5">
    <source>
        <dbReference type="Proteomes" id="UP001198242"/>
    </source>
</evidence>
<gene>
    <name evidence="4" type="ORF">LKE05_01930</name>
</gene>
<evidence type="ECO:0000256" key="3">
    <source>
        <dbReference type="HAMAP-Rule" id="MF_00245"/>
    </source>
</evidence>
<keyword evidence="4" id="KW-0238">DNA-binding</keyword>
<evidence type="ECO:0000313" key="4">
    <source>
        <dbReference type="EMBL" id="MCC2209553.1"/>
    </source>
</evidence>
<dbReference type="InterPro" id="IPR007394">
    <property type="entry name" value="UPF0122"/>
</dbReference>
<dbReference type="Gene3D" id="1.10.10.10">
    <property type="entry name" value="Winged helix-like DNA-binding domain superfamily/Winged helix DNA-binding domain"/>
    <property type="match status" value="1"/>
</dbReference>
<comment type="function">
    <text evidence="2 3">Might take part in the signal recognition particle (SRP) pathway. This is inferred from the conservation of its genetic proximity to ftsY/ffh. May be a regulatory protein.</text>
</comment>
<comment type="similarity">
    <text evidence="1 3">Belongs to the UPF0122 family.</text>
</comment>
<organism evidence="4 5">
    <name type="scientific">Hominilimicola fabiformis</name>
    <dbReference type="NCBI Taxonomy" id="2885356"/>
    <lineage>
        <taxon>Bacteria</taxon>
        <taxon>Bacillati</taxon>
        <taxon>Bacillota</taxon>
        <taxon>Clostridia</taxon>
        <taxon>Eubacteriales</taxon>
        <taxon>Oscillospiraceae</taxon>
        <taxon>Hominilimicola</taxon>
    </lineage>
</organism>
<dbReference type="RefSeq" id="WP_022229516.1">
    <property type="nucleotide sequence ID" value="NZ_JAJEQM010000002.1"/>
</dbReference>